<evidence type="ECO:0008006" key="3">
    <source>
        <dbReference type="Google" id="ProtNLM"/>
    </source>
</evidence>
<name>A0A7W6ZRU7_9HYPH</name>
<organism evidence="1 2">
    <name type="scientific">Rhizobium leucaenae</name>
    <dbReference type="NCBI Taxonomy" id="29450"/>
    <lineage>
        <taxon>Bacteria</taxon>
        <taxon>Pseudomonadati</taxon>
        <taxon>Pseudomonadota</taxon>
        <taxon>Alphaproteobacteria</taxon>
        <taxon>Hyphomicrobiales</taxon>
        <taxon>Rhizobiaceae</taxon>
        <taxon>Rhizobium/Agrobacterium group</taxon>
        <taxon>Rhizobium</taxon>
    </lineage>
</organism>
<evidence type="ECO:0000313" key="2">
    <source>
        <dbReference type="Proteomes" id="UP000543836"/>
    </source>
</evidence>
<keyword evidence="2" id="KW-1185">Reference proteome</keyword>
<dbReference type="EMBL" id="JACIIG010000003">
    <property type="protein sequence ID" value="MBB4567454.1"/>
    <property type="molecule type" value="Genomic_DNA"/>
</dbReference>
<protein>
    <recommendedName>
        <fullName evidence="3">MftR C-terminal domain-containing protein</fullName>
    </recommendedName>
</protein>
<dbReference type="Gene3D" id="1.10.357.10">
    <property type="entry name" value="Tetracycline Repressor, domain 2"/>
    <property type="match status" value="1"/>
</dbReference>
<gene>
    <name evidence="1" type="ORF">GGE60_001557</name>
</gene>
<evidence type="ECO:0000313" key="1">
    <source>
        <dbReference type="EMBL" id="MBB4567454.1"/>
    </source>
</evidence>
<accession>A0A7W6ZRU7</accession>
<comment type="caution">
    <text evidence="1">The sequence shown here is derived from an EMBL/GenBank/DDBJ whole genome shotgun (WGS) entry which is preliminary data.</text>
</comment>
<dbReference type="AlphaFoldDB" id="A0A7W6ZRU7"/>
<proteinExistence type="predicted"/>
<reference evidence="1 2" key="1">
    <citation type="submission" date="2020-08" db="EMBL/GenBank/DDBJ databases">
        <title>Genomic Encyclopedia of Type Strains, Phase IV (KMG-V): Genome sequencing to study the core and pangenomes of soil and plant-associated prokaryotes.</title>
        <authorList>
            <person name="Whitman W."/>
        </authorList>
    </citation>
    <scope>NUCLEOTIDE SEQUENCE [LARGE SCALE GENOMIC DNA]</scope>
    <source>
        <strain evidence="1 2">SEMIA 492</strain>
    </source>
</reference>
<dbReference type="Proteomes" id="UP000543836">
    <property type="component" value="Unassembled WGS sequence"/>
</dbReference>
<sequence>MPALCARNQLKYAKLEEKLTEALYARSGGAEEERFRLRLLSAIVVSTLRIGGERWSEGLQEASLQDFAHHVFEELWTALTELGTLSRQRNPAR</sequence>